<accession>A0A7I7K4I4</accession>
<name>A0A7I7K4I4_9MYCO</name>
<proteinExistence type="predicted"/>
<dbReference type="Proteomes" id="UP000467006">
    <property type="component" value="Chromosome"/>
</dbReference>
<evidence type="ECO:0000313" key="3">
    <source>
        <dbReference type="Proteomes" id="UP000467006"/>
    </source>
</evidence>
<feature type="compositionally biased region" description="Basic and acidic residues" evidence="1">
    <location>
        <begin position="232"/>
        <end position="246"/>
    </location>
</feature>
<dbReference type="RefSeq" id="WP_098002529.1">
    <property type="nucleotide sequence ID" value="NZ_AP022563.1"/>
</dbReference>
<evidence type="ECO:0000256" key="1">
    <source>
        <dbReference type="SAM" id="MobiDB-lite"/>
    </source>
</evidence>
<keyword evidence="3" id="KW-1185">Reference proteome</keyword>
<dbReference type="InterPro" id="IPR040701">
    <property type="entry name" value="Bact_RF_family2"/>
</dbReference>
<dbReference type="AlphaFoldDB" id="A0A7I7K4I4"/>
<dbReference type="Pfam" id="PF18844">
    <property type="entry name" value="baeRF_family2"/>
    <property type="match status" value="1"/>
</dbReference>
<dbReference type="Gene3D" id="3.30.1330.30">
    <property type="match status" value="1"/>
</dbReference>
<evidence type="ECO:0000313" key="2">
    <source>
        <dbReference type="EMBL" id="BBX18478.1"/>
    </source>
</evidence>
<feature type="region of interest" description="Disordered" evidence="1">
    <location>
        <begin position="226"/>
        <end position="246"/>
    </location>
</feature>
<organism evidence="2 3">
    <name type="scientific">Mycolicibacterium duvalii</name>
    <dbReference type="NCBI Taxonomy" id="39688"/>
    <lineage>
        <taxon>Bacteria</taxon>
        <taxon>Bacillati</taxon>
        <taxon>Actinomycetota</taxon>
        <taxon>Actinomycetes</taxon>
        <taxon>Mycobacteriales</taxon>
        <taxon>Mycobacteriaceae</taxon>
        <taxon>Mycolicibacterium</taxon>
    </lineage>
</organism>
<gene>
    <name evidence="2" type="ORF">MDUV_33380</name>
</gene>
<reference evidence="2 3" key="1">
    <citation type="journal article" date="2019" name="Emerg. Microbes Infect.">
        <title>Comprehensive subspecies identification of 175 nontuberculous mycobacteria species based on 7547 genomic profiles.</title>
        <authorList>
            <person name="Matsumoto Y."/>
            <person name="Kinjo T."/>
            <person name="Motooka D."/>
            <person name="Nabeya D."/>
            <person name="Jung N."/>
            <person name="Uechi K."/>
            <person name="Horii T."/>
            <person name="Iida T."/>
            <person name="Fujita J."/>
            <person name="Nakamura S."/>
        </authorList>
    </citation>
    <scope>NUCLEOTIDE SEQUENCE [LARGE SCALE GENOMIC DNA]</scope>
    <source>
        <strain evidence="2 3">JCM 6396</strain>
    </source>
</reference>
<protein>
    <submittedName>
        <fullName evidence="2">Uncharacterized protein</fullName>
    </submittedName>
</protein>
<sequence>MAIDRLRSFVDAPGPFVSLYIDDDRAHPDGAKQAVARWRAIRRHLEDSAVSEHVVGAVERAVLNSPPGVGRAGRAVIAGREGVLLNEHLAAPPSITALRVSEYPYLLPLLESALAHPPYLFAAVDHLGADLADHRNGAVHRETVHGPGFPVHKPATAGWHGYQDFAHTTEEAVRTNARAVAERITELVDRGGSELVFLRGEVGARSDVESCLPRRIQERVVTLPAAASGGRGGEEEMAHQVGDELTRRRREADSAVLARLDAETGRGSGLAAVGLAEVCAALRCGAVDTLVVGDVGSATVVCGRDRTTIAPDAETLSGLGEPPIRVALEDEAVPFVAIATDADIVRVDQTRDLTDGLAALLRYPVGSGADRRSASGAGTGAGSR</sequence>
<dbReference type="EMBL" id="AP022563">
    <property type="protein sequence ID" value="BBX18478.1"/>
    <property type="molecule type" value="Genomic_DNA"/>
</dbReference>
<dbReference type="OrthoDB" id="5179393at2"/>
<dbReference type="InterPro" id="IPR029064">
    <property type="entry name" value="Ribosomal_eL30-like_sf"/>
</dbReference>
<dbReference type="KEGG" id="mdu:MDUV_33380"/>